<keyword evidence="1" id="KW-1133">Transmembrane helix</keyword>
<name>A0A0L8FNZ3_OCTBM</name>
<feature type="transmembrane region" description="Helical" evidence="1">
    <location>
        <begin position="21"/>
        <end position="43"/>
    </location>
</feature>
<accession>A0A0L8FNZ3</accession>
<sequence length="75" mass="8657">MKDYKCLSYLHNSVHCACARASIGLALLLFYICVYQCNLTPTILACLRLYPNIFSLVYMITMFSTYTLLLEMCRV</sequence>
<reference evidence="2" key="1">
    <citation type="submission" date="2015-07" db="EMBL/GenBank/DDBJ databases">
        <title>MeaNS - Measles Nucleotide Surveillance Program.</title>
        <authorList>
            <person name="Tran T."/>
            <person name="Druce J."/>
        </authorList>
    </citation>
    <scope>NUCLEOTIDE SEQUENCE</scope>
    <source>
        <strain evidence="2">UCB-OBI-ISO-001</strain>
        <tissue evidence="2">Gonad</tissue>
    </source>
</reference>
<keyword evidence="1" id="KW-0472">Membrane</keyword>
<protein>
    <submittedName>
        <fullName evidence="2">Uncharacterized protein</fullName>
    </submittedName>
</protein>
<proteinExistence type="predicted"/>
<organism evidence="2">
    <name type="scientific">Octopus bimaculoides</name>
    <name type="common">California two-spotted octopus</name>
    <dbReference type="NCBI Taxonomy" id="37653"/>
    <lineage>
        <taxon>Eukaryota</taxon>
        <taxon>Metazoa</taxon>
        <taxon>Spiralia</taxon>
        <taxon>Lophotrochozoa</taxon>
        <taxon>Mollusca</taxon>
        <taxon>Cephalopoda</taxon>
        <taxon>Coleoidea</taxon>
        <taxon>Octopodiformes</taxon>
        <taxon>Octopoda</taxon>
        <taxon>Incirrata</taxon>
        <taxon>Octopodidae</taxon>
        <taxon>Octopus</taxon>
    </lineage>
</organism>
<dbReference type="AlphaFoldDB" id="A0A0L8FNZ3"/>
<feature type="transmembrane region" description="Helical" evidence="1">
    <location>
        <begin position="49"/>
        <end position="69"/>
    </location>
</feature>
<evidence type="ECO:0000256" key="1">
    <source>
        <dbReference type="SAM" id="Phobius"/>
    </source>
</evidence>
<gene>
    <name evidence="2" type="ORF">OCBIM_22012377mg</name>
</gene>
<evidence type="ECO:0000313" key="2">
    <source>
        <dbReference type="EMBL" id="KOF66404.1"/>
    </source>
</evidence>
<dbReference type="EMBL" id="KQ428145">
    <property type="protein sequence ID" value="KOF66404.1"/>
    <property type="molecule type" value="Genomic_DNA"/>
</dbReference>
<keyword evidence="1" id="KW-0812">Transmembrane</keyword>